<evidence type="ECO:0000256" key="5">
    <source>
        <dbReference type="ARBA" id="ARBA00023014"/>
    </source>
</evidence>
<keyword evidence="3" id="KW-0560">Oxidoreductase</keyword>
<accession>A0ABR9B2Y8</accession>
<evidence type="ECO:0000256" key="3">
    <source>
        <dbReference type="ARBA" id="ARBA00023002"/>
    </source>
</evidence>
<proteinExistence type="predicted"/>
<comment type="caution">
    <text evidence="6">The sequence shown here is derived from an EMBL/GenBank/DDBJ whole genome shotgun (WGS) entry which is preliminary data.</text>
</comment>
<evidence type="ECO:0000256" key="1">
    <source>
        <dbReference type="ARBA" id="ARBA00022485"/>
    </source>
</evidence>
<keyword evidence="5" id="KW-0411">Iron-sulfur</keyword>
<gene>
    <name evidence="6" type="ORF">IFO66_18480</name>
</gene>
<dbReference type="SUPFAM" id="SSF51905">
    <property type="entry name" value="FAD/NAD(P)-binding domain"/>
    <property type="match status" value="1"/>
</dbReference>
<dbReference type="Proteomes" id="UP000634529">
    <property type="component" value="Unassembled WGS sequence"/>
</dbReference>
<protein>
    <submittedName>
        <fullName evidence="6">FAD-dependent oxidoreductase</fullName>
    </submittedName>
</protein>
<evidence type="ECO:0000256" key="4">
    <source>
        <dbReference type="ARBA" id="ARBA00023004"/>
    </source>
</evidence>
<keyword evidence="7" id="KW-1185">Reference proteome</keyword>
<keyword evidence="2" id="KW-0479">Metal-binding</keyword>
<keyword evidence="1" id="KW-0004">4Fe-4S</keyword>
<keyword evidence="4" id="KW-0408">Iron</keyword>
<dbReference type="EMBL" id="JACYTN010000020">
    <property type="protein sequence ID" value="MBD8500284.1"/>
    <property type="molecule type" value="Genomic_DNA"/>
</dbReference>
<dbReference type="InterPro" id="IPR036188">
    <property type="entry name" value="FAD/NAD-bd_sf"/>
</dbReference>
<organism evidence="6 7">
    <name type="scientific">Paenibacillus arenosi</name>
    <dbReference type="NCBI Taxonomy" id="2774142"/>
    <lineage>
        <taxon>Bacteria</taxon>
        <taxon>Bacillati</taxon>
        <taxon>Bacillota</taxon>
        <taxon>Bacilli</taxon>
        <taxon>Bacillales</taxon>
        <taxon>Paenibacillaceae</taxon>
        <taxon>Paenibacillus</taxon>
    </lineage>
</organism>
<dbReference type="PANTHER" id="PTHR43498:SF1">
    <property type="entry name" value="COB--COM HETERODISULFIDE REDUCTASE IRON-SULFUR SUBUNIT A"/>
    <property type="match status" value="1"/>
</dbReference>
<evidence type="ECO:0000313" key="7">
    <source>
        <dbReference type="Proteomes" id="UP000634529"/>
    </source>
</evidence>
<evidence type="ECO:0000256" key="2">
    <source>
        <dbReference type="ARBA" id="ARBA00022723"/>
    </source>
</evidence>
<reference evidence="6 7" key="1">
    <citation type="submission" date="2020-09" db="EMBL/GenBank/DDBJ databases">
        <title>Paenibacillus sp. CAU 1523 isolated from sand of Haeundae Beach.</title>
        <authorList>
            <person name="Kim W."/>
        </authorList>
    </citation>
    <scope>NUCLEOTIDE SEQUENCE [LARGE SCALE GENOMIC DNA]</scope>
    <source>
        <strain evidence="6 7">CAU 1523</strain>
    </source>
</reference>
<dbReference type="InterPro" id="IPR039650">
    <property type="entry name" value="HdrA-like"/>
</dbReference>
<dbReference type="PANTHER" id="PTHR43498">
    <property type="entry name" value="FERREDOXIN:COB-COM HETERODISULFIDE REDUCTASE SUBUNIT A"/>
    <property type="match status" value="1"/>
</dbReference>
<dbReference type="Gene3D" id="3.50.50.60">
    <property type="entry name" value="FAD/NAD(P)-binding domain"/>
    <property type="match status" value="1"/>
</dbReference>
<dbReference type="Pfam" id="PF12831">
    <property type="entry name" value="FAD_oxidored"/>
    <property type="match status" value="1"/>
</dbReference>
<evidence type="ECO:0000313" key="6">
    <source>
        <dbReference type="EMBL" id="MBD8500284.1"/>
    </source>
</evidence>
<sequence length="487" mass="55180">MWGNFSERGRGKGENKFYVKTIALLLVVAILLPHQYVMASGASCGNGCSTYDIVLIGSEVEGMMLAKAAHKNGLKVLVLDPREKPGGQLIQGQMQVLDEPNDKRKRSLVQGEMKKLYDGYKSKNIRTHEQFTRYYNQLIKGIPLRSGITIKKVSMGKRDKLKTVDSITYIAKDKKTYTVKADYWVENTDHNALTGKLGVKRIPGVETVYKSKKPDYMAATLMLKFKNVNWPKLHQAVLKDYPLTNVAKKYGPGTYVDWNYATGFSNVTAKFKPNDSQLMLRGLNTTYQLNGKVIMNAFLIFDVDPANPESVRKAREKAIKEAPRVLQFLKKNIPGYEHAQLDGFPDYLYIRDYNRFETDYIINYEDVMSGKMFWDNVSIGSYPVDLQGTKSVPKGITLGKPDRYGIPLRSFMLKEYENVIVAGKNVGATATAYGSVRIMPNTALAAETIGIIIAREGKHKRLKQLTPSDFKRIHKYLEYSYRIKVQK</sequence>
<name>A0ABR9B2Y8_9BACL</name>